<dbReference type="AlphaFoldDB" id="A0A0C3GZL6"/>
<dbReference type="InParanoid" id="A0A0C3GZL6"/>
<dbReference type="EMBL" id="KN832876">
    <property type="protein sequence ID" value="KIN01416.1"/>
    <property type="molecule type" value="Genomic_DNA"/>
</dbReference>
<organism evidence="1 2">
    <name type="scientific">Oidiodendron maius (strain Zn)</name>
    <dbReference type="NCBI Taxonomy" id="913774"/>
    <lineage>
        <taxon>Eukaryota</taxon>
        <taxon>Fungi</taxon>
        <taxon>Dikarya</taxon>
        <taxon>Ascomycota</taxon>
        <taxon>Pezizomycotina</taxon>
        <taxon>Leotiomycetes</taxon>
        <taxon>Leotiomycetes incertae sedis</taxon>
        <taxon>Myxotrichaceae</taxon>
        <taxon>Oidiodendron</taxon>
    </lineage>
</organism>
<proteinExistence type="predicted"/>
<reference evidence="2" key="2">
    <citation type="submission" date="2015-01" db="EMBL/GenBank/DDBJ databases">
        <title>Evolutionary Origins and Diversification of the Mycorrhizal Mutualists.</title>
        <authorList>
            <consortium name="DOE Joint Genome Institute"/>
            <consortium name="Mycorrhizal Genomics Consortium"/>
            <person name="Kohler A."/>
            <person name="Kuo A."/>
            <person name="Nagy L.G."/>
            <person name="Floudas D."/>
            <person name="Copeland A."/>
            <person name="Barry K.W."/>
            <person name="Cichocki N."/>
            <person name="Veneault-Fourrey C."/>
            <person name="LaButti K."/>
            <person name="Lindquist E.A."/>
            <person name="Lipzen A."/>
            <person name="Lundell T."/>
            <person name="Morin E."/>
            <person name="Murat C."/>
            <person name="Riley R."/>
            <person name="Ohm R."/>
            <person name="Sun H."/>
            <person name="Tunlid A."/>
            <person name="Henrissat B."/>
            <person name="Grigoriev I.V."/>
            <person name="Hibbett D.S."/>
            <person name="Martin F."/>
        </authorList>
    </citation>
    <scope>NUCLEOTIDE SEQUENCE [LARGE SCALE GENOMIC DNA]</scope>
    <source>
        <strain evidence="2">Zn</strain>
    </source>
</reference>
<evidence type="ECO:0000313" key="1">
    <source>
        <dbReference type="EMBL" id="KIN01416.1"/>
    </source>
</evidence>
<reference evidence="1 2" key="1">
    <citation type="submission" date="2014-04" db="EMBL/GenBank/DDBJ databases">
        <authorList>
            <consortium name="DOE Joint Genome Institute"/>
            <person name="Kuo A."/>
            <person name="Martino E."/>
            <person name="Perotto S."/>
            <person name="Kohler A."/>
            <person name="Nagy L.G."/>
            <person name="Floudas D."/>
            <person name="Copeland A."/>
            <person name="Barry K.W."/>
            <person name="Cichocki N."/>
            <person name="Veneault-Fourrey C."/>
            <person name="LaButti K."/>
            <person name="Lindquist E.A."/>
            <person name="Lipzen A."/>
            <person name="Lundell T."/>
            <person name="Morin E."/>
            <person name="Murat C."/>
            <person name="Sun H."/>
            <person name="Tunlid A."/>
            <person name="Henrissat B."/>
            <person name="Grigoriev I.V."/>
            <person name="Hibbett D.S."/>
            <person name="Martin F."/>
            <person name="Nordberg H.P."/>
            <person name="Cantor M.N."/>
            <person name="Hua S.X."/>
        </authorList>
    </citation>
    <scope>NUCLEOTIDE SEQUENCE [LARGE SCALE GENOMIC DNA]</scope>
    <source>
        <strain evidence="1 2">Zn</strain>
    </source>
</reference>
<keyword evidence="2" id="KW-1185">Reference proteome</keyword>
<gene>
    <name evidence="1" type="ORF">OIDMADRAFT_19260</name>
</gene>
<accession>A0A0C3GZL6</accession>
<name>A0A0C3GZL6_OIDMZ</name>
<protein>
    <submittedName>
        <fullName evidence="1">Uncharacterized protein</fullName>
    </submittedName>
</protein>
<dbReference type="HOGENOM" id="CLU_2278275_0_0_1"/>
<dbReference type="Proteomes" id="UP000054321">
    <property type="component" value="Unassembled WGS sequence"/>
</dbReference>
<evidence type="ECO:0000313" key="2">
    <source>
        <dbReference type="Proteomes" id="UP000054321"/>
    </source>
</evidence>
<sequence>MPPQCQYAPYCWHSQSAEAILAVNGCKYIFLGGNCFRPIHFDRYFDAPFWKGVKVTNMDSYHEDEERAKDFICREAELKRREGDDALVCISHTDALEEFGEF</sequence>